<evidence type="ECO:0000313" key="2">
    <source>
        <dbReference type="EMBL" id="UOQ55287.1"/>
    </source>
</evidence>
<feature type="signal peptide" evidence="1">
    <location>
        <begin position="1"/>
        <end position="18"/>
    </location>
</feature>
<gene>
    <name evidence="2" type="ORF">MUN80_11150</name>
</gene>
<protein>
    <recommendedName>
        <fullName evidence="4">Macroglobulin domain-containing protein</fullName>
    </recommendedName>
</protein>
<keyword evidence="3" id="KW-1185">Reference proteome</keyword>
<evidence type="ECO:0000313" key="3">
    <source>
        <dbReference type="Proteomes" id="UP000831785"/>
    </source>
</evidence>
<proteinExistence type="predicted"/>
<dbReference type="Proteomes" id="UP000831785">
    <property type="component" value="Chromosome"/>
</dbReference>
<dbReference type="EMBL" id="CP095049">
    <property type="protein sequence ID" value="UOQ55287.1"/>
    <property type="molecule type" value="Genomic_DNA"/>
</dbReference>
<evidence type="ECO:0000256" key="1">
    <source>
        <dbReference type="SAM" id="SignalP"/>
    </source>
</evidence>
<keyword evidence="1" id="KW-0732">Signal</keyword>
<evidence type="ECO:0008006" key="4">
    <source>
        <dbReference type="Google" id="ProtNLM"/>
    </source>
</evidence>
<reference evidence="2 3" key="1">
    <citation type="submission" date="2022-04" db="EMBL/GenBank/DDBJ databases">
        <title>Hymenobacter sp. isolated from the air.</title>
        <authorList>
            <person name="Won M."/>
            <person name="Lee C.-M."/>
            <person name="Woen H.-Y."/>
            <person name="Kwon S.-W."/>
        </authorList>
    </citation>
    <scope>NUCLEOTIDE SEQUENCE [LARGE SCALE GENOMIC DNA]</scope>
    <source>
        <strain evidence="3">5116 S-27</strain>
    </source>
</reference>
<organism evidence="2 3">
    <name type="scientific">Hymenobacter cellulosivorans</name>
    <dbReference type="NCBI Taxonomy" id="2932249"/>
    <lineage>
        <taxon>Bacteria</taxon>
        <taxon>Pseudomonadati</taxon>
        <taxon>Bacteroidota</taxon>
        <taxon>Cytophagia</taxon>
        <taxon>Cytophagales</taxon>
        <taxon>Hymenobacteraceae</taxon>
        <taxon>Hymenobacter</taxon>
    </lineage>
</organism>
<sequence>MRSWLLLFALLLTGSLQAAVPPQLLLDVVRFRNDDIAVKGAVIEMYATVPGQSLTYKRRAPKVFQAAASVTLEIIREDGSAAYQETITLKPPVLSDTSVSLKNPVSFQKRILLADGKYTIRGQVRDQYRAGQNNVIEQPLLIASGAKGLTLSDIVLLARPAAKSPQASNFVRGGFNLTRAPGGLYGRGADRAFFYSELYNAKPEQTVQLRYRLRLAGAAKDVLTANATVKGALGQSTPVVGELDMSKLPAGDFTLTIEGRDAKNKVLFTQNTLLHRNVADYAPLAW</sequence>
<dbReference type="RefSeq" id="WP_244723747.1">
    <property type="nucleotide sequence ID" value="NZ_CP095049.1"/>
</dbReference>
<name>A0ABY4FGY5_9BACT</name>
<accession>A0ABY4FGY5</accession>
<feature type="chain" id="PRO_5047429376" description="Macroglobulin domain-containing protein" evidence="1">
    <location>
        <begin position="19"/>
        <end position="286"/>
    </location>
</feature>